<organism evidence="3 4">
    <name type="scientific">Tanacetum coccineum</name>
    <dbReference type="NCBI Taxonomy" id="301880"/>
    <lineage>
        <taxon>Eukaryota</taxon>
        <taxon>Viridiplantae</taxon>
        <taxon>Streptophyta</taxon>
        <taxon>Embryophyta</taxon>
        <taxon>Tracheophyta</taxon>
        <taxon>Spermatophyta</taxon>
        <taxon>Magnoliopsida</taxon>
        <taxon>eudicotyledons</taxon>
        <taxon>Gunneridae</taxon>
        <taxon>Pentapetalae</taxon>
        <taxon>asterids</taxon>
        <taxon>campanulids</taxon>
        <taxon>Asterales</taxon>
        <taxon>Asteraceae</taxon>
        <taxon>Asteroideae</taxon>
        <taxon>Anthemideae</taxon>
        <taxon>Anthemidinae</taxon>
        <taxon>Tanacetum</taxon>
    </lineage>
</organism>
<reference evidence="3" key="2">
    <citation type="submission" date="2022-01" db="EMBL/GenBank/DDBJ databases">
        <authorList>
            <person name="Yamashiro T."/>
            <person name="Shiraishi A."/>
            <person name="Satake H."/>
            <person name="Nakayama K."/>
        </authorList>
    </citation>
    <scope>NUCLEOTIDE SEQUENCE</scope>
</reference>
<dbReference type="EMBL" id="BQNB010020576">
    <property type="protein sequence ID" value="GJT97399.1"/>
    <property type="molecule type" value="Genomic_DNA"/>
</dbReference>
<reference evidence="3" key="1">
    <citation type="journal article" date="2022" name="Int. J. Mol. Sci.">
        <title>Draft Genome of Tanacetum Coccineum: Genomic Comparison of Closely Related Tanacetum-Family Plants.</title>
        <authorList>
            <person name="Yamashiro T."/>
            <person name="Shiraishi A."/>
            <person name="Nakayama K."/>
            <person name="Satake H."/>
        </authorList>
    </citation>
    <scope>NUCLEOTIDE SEQUENCE</scope>
</reference>
<proteinExistence type="predicted"/>
<accession>A0ABQ5ICI9</accession>
<protein>
    <submittedName>
        <fullName evidence="3">Retrovirus-related pol polyprotein from transposon TNT 1-94</fullName>
    </submittedName>
</protein>
<dbReference type="PANTHER" id="PTHR11439:SF463">
    <property type="entry name" value="REVERSE TRANSCRIPTASE TY1_COPIA-TYPE DOMAIN-CONTAINING PROTEIN"/>
    <property type="match status" value="1"/>
</dbReference>
<evidence type="ECO:0000313" key="3">
    <source>
        <dbReference type="EMBL" id="GJT97399.1"/>
    </source>
</evidence>
<evidence type="ECO:0000313" key="4">
    <source>
        <dbReference type="Proteomes" id="UP001151760"/>
    </source>
</evidence>
<name>A0ABQ5ICI9_9ASTR</name>
<keyword evidence="4" id="KW-1185">Reference proteome</keyword>
<comment type="caution">
    <text evidence="3">The sequence shown here is derived from an EMBL/GenBank/DDBJ whole genome shotgun (WGS) entry which is preliminary data.</text>
</comment>
<feature type="domain" description="Reverse transcriptase Ty1/copia-type" evidence="2">
    <location>
        <begin position="49"/>
        <end position="199"/>
    </location>
</feature>
<dbReference type="Proteomes" id="UP001151760">
    <property type="component" value="Unassembled WGS sequence"/>
</dbReference>
<evidence type="ECO:0000259" key="2">
    <source>
        <dbReference type="Pfam" id="PF07727"/>
    </source>
</evidence>
<dbReference type="Pfam" id="PF07727">
    <property type="entry name" value="RVT_2"/>
    <property type="match status" value="1"/>
</dbReference>
<dbReference type="InterPro" id="IPR013103">
    <property type="entry name" value="RVT_2"/>
</dbReference>
<dbReference type="SUPFAM" id="SSF56672">
    <property type="entry name" value="DNA/RNA polymerases"/>
    <property type="match status" value="1"/>
</dbReference>
<gene>
    <name evidence="3" type="ORF">Tco_1092917</name>
</gene>
<dbReference type="InterPro" id="IPR043502">
    <property type="entry name" value="DNA/RNA_pol_sf"/>
</dbReference>
<dbReference type="PANTHER" id="PTHR11439">
    <property type="entry name" value="GAG-POL-RELATED RETROTRANSPOSON"/>
    <property type="match status" value="1"/>
</dbReference>
<dbReference type="CDD" id="cd09272">
    <property type="entry name" value="RNase_HI_RT_Ty1"/>
    <property type="match status" value="1"/>
</dbReference>
<feature type="region of interest" description="Disordered" evidence="1">
    <location>
        <begin position="25"/>
        <end position="44"/>
    </location>
</feature>
<evidence type="ECO:0000256" key="1">
    <source>
        <dbReference type="SAM" id="MobiDB-lite"/>
    </source>
</evidence>
<sequence>MKGLGGRSGWKELDGRSWTEGLDGRWTEVVDGGPSRMASEGRRIVSSTRPSEKVVICIKWVYKVKFNAHGSVQRNKARLVAKGYSQQHGIDYDETFAPVARMDTVRAIISLAGQRDWLLYQLNVKSAFLNGELKEEVYVNQPQGFEVEGKEEKVYKLKKALYGLKQAPRAWYSQIDGYFKEKGFDQSKREPTLYVKNQGLLNHFLGMEIYQDEGGVFICQEKYVEKILKIFDMSECKPKDTLLVLNEKLMKEDGSSKVDATLYRSLMGKLLYITATRPDIMLATGLLSRFMHNPSQIHMGVGKIILRYLQGTKDFGIKFEKNANINLHGFCDSDWGGCTDDMKSTCGYIFALGSGVFTWCSKKQQTVTQLSAEAVRCSSSSHITRSLVTNNF</sequence>